<proteinExistence type="predicted"/>
<dbReference type="Gene3D" id="3.30.565.10">
    <property type="entry name" value="Histidine kinase-like ATPase, C-terminal domain"/>
    <property type="match status" value="1"/>
</dbReference>
<dbReference type="PANTHER" id="PTHR34220:SF7">
    <property type="entry name" value="SENSOR HISTIDINE KINASE YPDA"/>
    <property type="match status" value="1"/>
</dbReference>
<keyword evidence="5" id="KW-1185">Reference proteome</keyword>
<evidence type="ECO:0000313" key="5">
    <source>
        <dbReference type="Proteomes" id="UP001139347"/>
    </source>
</evidence>
<sequence length="557" mass="64885">MKWSSRRYGGPKSVQKRLLIMLMTVFIPISLLLYFVYSFAEQTLVSKVEEINRIRVEQTASRVQDLLQRIFMATNLFINDKQFIDALEIKEPHDITKNQIYLEAVERLQYAFFLNEKYTVVIQDRSGNEFVSETSRLQVKKQELLQFVHSKHDIIGTDIFHSSQWSIAEFSSEQRFIVFTRLLFKPDTATPKGIATIFIPISYIEQILLSDDTYYEIQDEEAKVLYSTPSSSERSKITRKGDQQISIQLQPADWSLVQLRGTNFLKKQLKWFDFAIYMTMGLIVIIFLINSALVIRTIRKVFYQVRSLSNQLIAHSPVLKISMDSDHHIVELSAVLRQLVHNLNASRENYKQASDEKRKLEMQMLQHQINPHFLLNSLNTIRFIADIRKQPKVSSLLLSLSYLLQQQLYNDGEYWTFREEKAYLEKYIEILRARFGESFQVYIDFEMELMERSLLRMLIQPLVENCFEHAFAGRKSGEIRIRAVRLSLDRLAITITDNGTGIVQTETSQTRKSIGIKNIRERIKLHYGDSAEFSIDSIPHIGVTVTMLIPYSSEVAA</sequence>
<feature type="domain" description="Histidine kinase/HSP90-like ATPase" evidence="3">
    <location>
        <begin position="450"/>
        <end position="553"/>
    </location>
</feature>
<accession>A0A9X2B7B7</accession>
<keyword evidence="2" id="KW-0812">Transmembrane</keyword>
<keyword evidence="2" id="KW-0472">Membrane</keyword>
<organism evidence="4 5">
    <name type="scientific">Paenibacillus mangrovi</name>
    <dbReference type="NCBI Taxonomy" id="2931978"/>
    <lineage>
        <taxon>Bacteria</taxon>
        <taxon>Bacillati</taxon>
        <taxon>Bacillota</taxon>
        <taxon>Bacilli</taxon>
        <taxon>Bacillales</taxon>
        <taxon>Paenibacillaceae</taxon>
        <taxon>Paenibacillus</taxon>
    </lineage>
</organism>
<evidence type="ECO:0000313" key="4">
    <source>
        <dbReference type="EMBL" id="MCJ8013533.1"/>
    </source>
</evidence>
<dbReference type="PANTHER" id="PTHR34220">
    <property type="entry name" value="SENSOR HISTIDINE KINASE YPDA"/>
    <property type="match status" value="1"/>
</dbReference>
<dbReference type="InterPro" id="IPR010559">
    <property type="entry name" value="Sig_transdc_His_kin_internal"/>
</dbReference>
<gene>
    <name evidence="4" type="ORF">MUG84_17560</name>
</gene>
<evidence type="ECO:0000256" key="2">
    <source>
        <dbReference type="SAM" id="Phobius"/>
    </source>
</evidence>
<keyword evidence="4" id="KW-0418">Kinase</keyword>
<evidence type="ECO:0000256" key="1">
    <source>
        <dbReference type="SAM" id="Coils"/>
    </source>
</evidence>
<dbReference type="InterPro" id="IPR003594">
    <property type="entry name" value="HATPase_dom"/>
</dbReference>
<name>A0A9X2B7B7_9BACL</name>
<dbReference type="AlphaFoldDB" id="A0A9X2B7B7"/>
<dbReference type="InterPro" id="IPR050640">
    <property type="entry name" value="Bact_2-comp_sensor_kinase"/>
</dbReference>
<reference evidence="4" key="1">
    <citation type="submission" date="2022-04" db="EMBL/GenBank/DDBJ databases">
        <title>Paenibacillus mangrovi sp. nov., a novel endophytic bacterium isolated from bark of Kandelia candel.</title>
        <authorList>
            <person name="Tuo L."/>
        </authorList>
    </citation>
    <scope>NUCLEOTIDE SEQUENCE</scope>
    <source>
        <strain evidence="4">KQZ6P-2</strain>
    </source>
</reference>
<feature type="transmembrane region" description="Helical" evidence="2">
    <location>
        <begin position="274"/>
        <end position="295"/>
    </location>
</feature>
<dbReference type="InterPro" id="IPR036890">
    <property type="entry name" value="HATPase_C_sf"/>
</dbReference>
<keyword evidence="2" id="KW-1133">Transmembrane helix</keyword>
<comment type="caution">
    <text evidence="4">The sequence shown here is derived from an EMBL/GenBank/DDBJ whole genome shotgun (WGS) entry which is preliminary data.</text>
</comment>
<dbReference type="EMBL" id="JALIRP010000007">
    <property type="protein sequence ID" value="MCJ8013533.1"/>
    <property type="molecule type" value="Genomic_DNA"/>
</dbReference>
<keyword evidence="4" id="KW-0808">Transferase</keyword>
<dbReference type="RefSeq" id="WP_244727092.1">
    <property type="nucleotide sequence ID" value="NZ_JALIRP010000007.1"/>
</dbReference>
<dbReference type="Pfam" id="PF02518">
    <property type="entry name" value="HATPase_c"/>
    <property type="match status" value="1"/>
</dbReference>
<feature type="coiled-coil region" evidence="1">
    <location>
        <begin position="336"/>
        <end position="370"/>
    </location>
</feature>
<dbReference type="GO" id="GO:0000155">
    <property type="term" value="F:phosphorelay sensor kinase activity"/>
    <property type="evidence" value="ECO:0007669"/>
    <property type="project" value="InterPro"/>
</dbReference>
<dbReference type="GO" id="GO:0016020">
    <property type="term" value="C:membrane"/>
    <property type="evidence" value="ECO:0007669"/>
    <property type="project" value="InterPro"/>
</dbReference>
<dbReference type="Proteomes" id="UP001139347">
    <property type="component" value="Unassembled WGS sequence"/>
</dbReference>
<dbReference type="Pfam" id="PF06580">
    <property type="entry name" value="His_kinase"/>
    <property type="match status" value="1"/>
</dbReference>
<dbReference type="SUPFAM" id="SSF55874">
    <property type="entry name" value="ATPase domain of HSP90 chaperone/DNA topoisomerase II/histidine kinase"/>
    <property type="match status" value="1"/>
</dbReference>
<protein>
    <submittedName>
        <fullName evidence="4">Histidine kinase</fullName>
    </submittedName>
</protein>
<keyword evidence="1" id="KW-0175">Coiled coil</keyword>
<feature type="transmembrane region" description="Helical" evidence="2">
    <location>
        <begin position="20"/>
        <end position="40"/>
    </location>
</feature>
<dbReference type="SMART" id="SM00387">
    <property type="entry name" value="HATPase_c"/>
    <property type="match status" value="1"/>
</dbReference>
<evidence type="ECO:0000259" key="3">
    <source>
        <dbReference type="SMART" id="SM00387"/>
    </source>
</evidence>